<evidence type="ECO:0000256" key="1">
    <source>
        <dbReference type="SAM" id="MobiDB-lite"/>
    </source>
</evidence>
<accession>A0ABW1LRH8</accession>
<sequence length="131" mass="14342">MGKTGKIKNITGEELIALLEGGPAGRLVHKGQTIDVPVERVTMYTQAESSWEPADDVARELHQDMLDELAEWLQALEPDAPVEEPGGNAGREVWAKYVVAAGLATEDDLVDNEDKPLGRDQIRDTYSKKGD</sequence>
<dbReference type="EMBL" id="JBHSRJ010000009">
    <property type="protein sequence ID" value="MFC6045738.1"/>
    <property type="molecule type" value="Genomic_DNA"/>
</dbReference>
<organism evidence="2 3">
    <name type="scientific">Nocardioides hankookensis</name>
    <dbReference type="NCBI Taxonomy" id="443157"/>
    <lineage>
        <taxon>Bacteria</taxon>
        <taxon>Bacillati</taxon>
        <taxon>Actinomycetota</taxon>
        <taxon>Actinomycetes</taxon>
        <taxon>Propionibacteriales</taxon>
        <taxon>Nocardioidaceae</taxon>
        <taxon>Nocardioides</taxon>
    </lineage>
</organism>
<reference evidence="3" key="1">
    <citation type="journal article" date="2019" name="Int. J. Syst. Evol. Microbiol.">
        <title>The Global Catalogue of Microorganisms (GCM) 10K type strain sequencing project: providing services to taxonomists for standard genome sequencing and annotation.</title>
        <authorList>
            <consortium name="The Broad Institute Genomics Platform"/>
            <consortium name="The Broad Institute Genome Sequencing Center for Infectious Disease"/>
            <person name="Wu L."/>
            <person name="Ma J."/>
        </authorList>
    </citation>
    <scope>NUCLEOTIDE SEQUENCE [LARGE SCALE GENOMIC DNA]</scope>
    <source>
        <strain evidence="3">CCUG 54522</strain>
    </source>
</reference>
<keyword evidence="3" id="KW-1185">Reference proteome</keyword>
<dbReference type="RefSeq" id="WP_379159484.1">
    <property type="nucleotide sequence ID" value="NZ_JBHSRJ010000009.1"/>
</dbReference>
<protein>
    <submittedName>
        <fullName evidence="2">Uncharacterized protein</fullName>
    </submittedName>
</protein>
<name>A0ABW1LRH8_9ACTN</name>
<comment type="caution">
    <text evidence="2">The sequence shown here is derived from an EMBL/GenBank/DDBJ whole genome shotgun (WGS) entry which is preliminary data.</text>
</comment>
<feature type="compositionally biased region" description="Basic and acidic residues" evidence="1">
    <location>
        <begin position="112"/>
        <end position="131"/>
    </location>
</feature>
<feature type="region of interest" description="Disordered" evidence="1">
    <location>
        <begin position="108"/>
        <end position="131"/>
    </location>
</feature>
<dbReference type="Proteomes" id="UP001596135">
    <property type="component" value="Unassembled WGS sequence"/>
</dbReference>
<gene>
    <name evidence="2" type="ORF">ACFPYL_21830</name>
</gene>
<proteinExistence type="predicted"/>
<evidence type="ECO:0000313" key="2">
    <source>
        <dbReference type="EMBL" id="MFC6045738.1"/>
    </source>
</evidence>
<evidence type="ECO:0000313" key="3">
    <source>
        <dbReference type="Proteomes" id="UP001596135"/>
    </source>
</evidence>